<comment type="caution">
    <text evidence="1">The sequence shown here is derived from an EMBL/GenBank/DDBJ whole genome shotgun (WGS) entry which is preliminary data.</text>
</comment>
<name>A0ABP6UN58_9MICO</name>
<sequence>MGGQHRAAAYLWFQKDLGDSFSMRELREALGEGMQPEDAEHLNRRLRQLRKHGWRFDSYKDRQGQPTDSYLLVEKGARTWLGERRQPDGVSAGVRRQVLDRDGNRCVVCGVGAGEPYPEDPDSYARMTIGHRQAGARLADAGPDNLQTECARCNEPSGDVIPDPETSAAVMASVRRLGAKDRSALLSWLETGRRQRSPLDLVYDRVRRLSESERAAVAERLREGL</sequence>
<dbReference type="Gene3D" id="1.10.30.50">
    <property type="match status" value="1"/>
</dbReference>
<reference evidence="2" key="1">
    <citation type="journal article" date="2019" name="Int. J. Syst. Evol. Microbiol.">
        <title>The Global Catalogue of Microorganisms (GCM) 10K type strain sequencing project: providing services to taxonomists for standard genome sequencing and annotation.</title>
        <authorList>
            <consortium name="The Broad Institute Genomics Platform"/>
            <consortium name="The Broad Institute Genome Sequencing Center for Infectious Disease"/>
            <person name="Wu L."/>
            <person name="Ma J."/>
        </authorList>
    </citation>
    <scope>NUCLEOTIDE SEQUENCE [LARGE SCALE GENOMIC DNA]</scope>
    <source>
        <strain evidence="2">JCM 17459</strain>
    </source>
</reference>
<organism evidence="1 2">
    <name type="scientific">Georgenia daeguensis</name>
    <dbReference type="NCBI Taxonomy" id="908355"/>
    <lineage>
        <taxon>Bacteria</taxon>
        <taxon>Bacillati</taxon>
        <taxon>Actinomycetota</taxon>
        <taxon>Actinomycetes</taxon>
        <taxon>Micrococcales</taxon>
        <taxon>Bogoriellaceae</taxon>
        <taxon>Georgenia</taxon>
    </lineage>
</organism>
<evidence type="ECO:0000313" key="1">
    <source>
        <dbReference type="EMBL" id="GAA3514047.1"/>
    </source>
</evidence>
<accession>A0ABP6UN58</accession>
<evidence type="ECO:0000313" key="2">
    <source>
        <dbReference type="Proteomes" id="UP001499841"/>
    </source>
</evidence>
<evidence type="ECO:0008006" key="3">
    <source>
        <dbReference type="Google" id="ProtNLM"/>
    </source>
</evidence>
<gene>
    <name evidence="1" type="ORF">GCM10022262_42070</name>
</gene>
<dbReference type="EMBL" id="BAABBA010000052">
    <property type="protein sequence ID" value="GAA3514047.1"/>
    <property type="molecule type" value="Genomic_DNA"/>
</dbReference>
<dbReference type="Proteomes" id="UP001499841">
    <property type="component" value="Unassembled WGS sequence"/>
</dbReference>
<protein>
    <recommendedName>
        <fullName evidence="3">HNH endonuclease</fullName>
    </recommendedName>
</protein>
<proteinExistence type="predicted"/>
<keyword evidence="2" id="KW-1185">Reference proteome</keyword>